<dbReference type="Proteomes" id="UP001595953">
    <property type="component" value="Unassembled WGS sequence"/>
</dbReference>
<dbReference type="CDD" id="cd08023">
    <property type="entry name" value="GH16_laminarinase_like"/>
    <property type="match status" value="1"/>
</dbReference>
<dbReference type="EMBL" id="JBHSGP010000004">
    <property type="protein sequence ID" value="MFC4720889.1"/>
    <property type="molecule type" value="Genomic_DNA"/>
</dbReference>
<evidence type="ECO:0000313" key="4">
    <source>
        <dbReference type="EMBL" id="MFC4720889.1"/>
    </source>
</evidence>
<accession>A0ABV9N0U6</accession>
<protein>
    <submittedName>
        <fullName evidence="4">Family 16 glycosylhydrolase</fullName>
    </submittedName>
</protein>
<name>A0ABV9N0U6_9FLAO</name>
<comment type="similarity">
    <text evidence="1">Belongs to the glycosyl hydrolase 16 family.</text>
</comment>
<dbReference type="PANTHER" id="PTHR10963">
    <property type="entry name" value="GLYCOSYL HYDROLASE-RELATED"/>
    <property type="match status" value="1"/>
</dbReference>
<dbReference type="InterPro" id="IPR000757">
    <property type="entry name" value="Beta-glucanase-like"/>
</dbReference>
<dbReference type="Pfam" id="PF00722">
    <property type="entry name" value="Glyco_hydro_16"/>
    <property type="match status" value="1"/>
</dbReference>
<proteinExistence type="inferred from homology"/>
<dbReference type="RefSeq" id="WP_387960076.1">
    <property type="nucleotide sequence ID" value="NZ_JBHSGP010000004.1"/>
</dbReference>
<feature type="chain" id="PRO_5045574072" evidence="2">
    <location>
        <begin position="21"/>
        <end position="373"/>
    </location>
</feature>
<dbReference type="CDD" id="cd00146">
    <property type="entry name" value="PKD"/>
    <property type="match status" value="1"/>
</dbReference>
<keyword evidence="5" id="KW-1185">Reference proteome</keyword>
<dbReference type="PROSITE" id="PS51257">
    <property type="entry name" value="PROKAR_LIPOPROTEIN"/>
    <property type="match status" value="1"/>
</dbReference>
<dbReference type="SUPFAM" id="SSF49299">
    <property type="entry name" value="PKD domain"/>
    <property type="match status" value="1"/>
</dbReference>
<evidence type="ECO:0000313" key="5">
    <source>
        <dbReference type="Proteomes" id="UP001595953"/>
    </source>
</evidence>
<dbReference type="InterPro" id="IPR035986">
    <property type="entry name" value="PKD_dom_sf"/>
</dbReference>
<dbReference type="Gene3D" id="2.60.120.200">
    <property type="match status" value="1"/>
</dbReference>
<dbReference type="PANTHER" id="PTHR10963:SF55">
    <property type="entry name" value="GLYCOSIDE HYDROLASE FAMILY 16 PROTEIN"/>
    <property type="match status" value="1"/>
</dbReference>
<comment type="caution">
    <text evidence="4">The sequence shown here is derived from an EMBL/GenBank/DDBJ whole genome shotgun (WGS) entry which is preliminary data.</text>
</comment>
<keyword evidence="2" id="KW-0732">Signal</keyword>
<dbReference type="InterPro" id="IPR050546">
    <property type="entry name" value="Glycosyl_Hydrlase_16"/>
</dbReference>
<dbReference type="PROSITE" id="PS51762">
    <property type="entry name" value="GH16_2"/>
    <property type="match status" value="1"/>
</dbReference>
<sequence>MLKFNYTLVLLLIISLQSCSGGSDGGIEPPPQSEDVIPTNLNLSITIVGANANNPNGDGSGMIQCIATATNAVKYGFKFGNNPEQESLNGSFNHTYTEEGTNSYIVTVFAYSSTGNSISVFKNITVYVASSGPQLIWSDEFDVDGAPNTSKWNYDLGDGSGAGQPGAGWGNNEKQFYTDRSDNVKVENGLLKITLKKESYQGYQYTSTRMKTQDKFEFTYGKIEIKAKLPSGGGTWPAFWTLGANIDEGVGWPACGEIDIMEHVGNNEGTIQSAMHTPSSYGNTQNKGSQVVSNVTSAFHIYALEWTQNKMIFSVDGNVHYTYQPNIQDSNTWPFNANQFILINIAMGGNLGGVIDSNFTETTMEIDYVRVYQ</sequence>
<reference evidence="5" key="1">
    <citation type="journal article" date="2019" name="Int. J. Syst. Evol. Microbiol.">
        <title>The Global Catalogue of Microorganisms (GCM) 10K type strain sequencing project: providing services to taxonomists for standard genome sequencing and annotation.</title>
        <authorList>
            <consortium name="The Broad Institute Genomics Platform"/>
            <consortium name="The Broad Institute Genome Sequencing Center for Infectious Disease"/>
            <person name="Wu L."/>
            <person name="Ma J."/>
        </authorList>
    </citation>
    <scope>NUCLEOTIDE SEQUENCE [LARGE SCALE GENOMIC DNA]</scope>
    <source>
        <strain evidence="5">CCUG 63682</strain>
    </source>
</reference>
<evidence type="ECO:0000256" key="2">
    <source>
        <dbReference type="SAM" id="SignalP"/>
    </source>
</evidence>
<organism evidence="4 5">
    <name type="scientific">Geojedonia litorea</name>
    <dbReference type="NCBI Taxonomy" id="1268269"/>
    <lineage>
        <taxon>Bacteria</taxon>
        <taxon>Pseudomonadati</taxon>
        <taxon>Bacteroidota</taxon>
        <taxon>Flavobacteriia</taxon>
        <taxon>Flavobacteriales</taxon>
        <taxon>Flavobacteriaceae</taxon>
        <taxon>Geojedonia</taxon>
    </lineage>
</organism>
<evidence type="ECO:0000256" key="1">
    <source>
        <dbReference type="ARBA" id="ARBA00006865"/>
    </source>
</evidence>
<gene>
    <name evidence="4" type="ORF">ACFO5O_01040</name>
</gene>
<dbReference type="InterPro" id="IPR013320">
    <property type="entry name" value="ConA-like_dom_sf"/>
</dbReference>
<feature type="domain" description="GH16" evidence="3">
    <location>
        <begin position="111"/>
        <end position="373"/>
    </location>
</feature>
<feature type="signal peptide" evidence="2">
    <location>
        <begin position="1"/>
        <end position="20"/>
    </location>
</feature>
<evidence type="ECO:0000259" key="3">
    <source>
        <dbReference type="PROSITE" id="PS51762"/>
    </source>
</evidence>
<dbReference type="SUPFAM" id="SSF49899">
    <property type="entry name" value="Concanavalin A-like lectins/glucanases"/>
    <property type="match status" value="1"/>
</dbReference>